<dbReference type="Gene3D" id="3.60.20.40">
    <property type="match status" value="1"/>
</dbReference>
<dbReference type="InterPro" id="IPR029055">
    <property type="entry name" value="Ntn_hydrolases_N"/>
</dbReference>
<keyword evidence="4" id="KW-1185">Reference proteome</keyword>
<dbReference type="PANTHER" id="PTHR11686:SF69">
    <property type="entry name" value="GAMMA-GLUTAMYLTRANSPEPTIDASE 1"/>
    <property type="match status" value="1"/>
</dbReference>
<dbReference type="OrthoDB" id="1081007at2759"/>
<feature type="binding site" evidence="1">
    <location>
        <position position="59"/>
    </location>
    <ligand>
        <name>L-glutamate</name>
        <dbReference type="ChEBI" id="CHEBI:29985"/>
    </ligand>
</feature>
<gene>
    <name evidence="3" type="ORF">OESDEN_02974</name>
</gene>
<evidence type="ECO:0000256" key="1">
    <source>
        <dbReference type="PIRSR" id="PIRSR600101-2"/>
    </source>
</evidence>
<accession>A0A0B1TML1</accession>
<sequence>MDDFSSPDHPNAFGFPPSPANFIQPGKRPMSSQSPIVIFDTSPNKKTKPRLLAVGGAGGSTIISGVAEVAFHSLWLKANVKQAVDAPRLHNQLYPNVTWHEANFPRGVCEEHVARCIIMATHHVHKQM</sequence>
<feature type="binding site" evidence="1">
    <location>
        <begin position="31"/>
        <end position="32"/>
    </location>
    <ligand>
        <name>L-glutamate</name>
        <dbReference type="ChEBI" id="CHEBI:29985"/>
    </ligand>
</feature>
<protein>
    <recommendedName>
        <fullName evidence="5">Gamma-glutamyltranspeptidase</fullName>
    </recommendedName>
</protein>
<dbReference type="InterPro" id="IPR043137">
    <property type="entry name" value="GGT_ssub_C"/>
</dbReference>
<dbReference type="PANTHER" id="PTHR11686">
    <property type="entry name" value="GAMMA GLUTAMYL TRANSPEPTIDASE"/>
    <property type="match status" value="1"/>
</dbReference>
<dbReference type="SUPFAM" id="SSF56235">
    <property type="entry name" value="N-terminal nucleophile aminohydrolases (Ntn hydrolases)"/>
    <property type="match status" value="1"/>
</dbReference>
<dbReference type="GO" id="GO:0036374">
    <property type="term" value="F:glutathione hydrolase activity"/>
    <property type="evidence" value="ECO:0007669"/>
    <property type="project" value="InterPro"/>
</dbReference>
<evidence type="ECO:0000256" key="2">
    <source>
        <dbReference type="SAM" id="MobiDB-lite"/>
    </source>
</evidence>
<dbReference type="GO" id="GO:0006751">
    <property type="term" value="P:glutathione catabolic process"/>
    <property type="evidence" value="ECO:0007669"/>
    <property type="project" value="InterPro"/>
</dbReference>
<dbReference type="InterPro" id="IPR000101">
    <property type="entry name" value="GGT_peptidase"/>
</dbReference>
<evidence type="ECO:0008006" key="5">
    <source>
        <dbReference type="Google" id="ProtNLM"/>
    </source>
</evidence>
<name>A0A0B1TML1_OESDE</name>
<dbReference type="AlphaFoldDB" id="A0A0B1TML1"/>
<feature type="binding site" evidence="1">
    <location>
        <position position="3"/>
    </location>
    <ligand>
        <name>L-glutamate</name>
        <dbReference type="ChEBI" id="CHEBI:29985"/>
    </ligand>
</feature>
<dbReference type="GO" id="GO:0005886">
    <property type="term" value="C:plasma membrane"/>
    <property type="evidence" value="ECO:0007669"/>
    <property type="project" value="TreeGrafter"/>
</dbReference>
<evidence type="ECO:0000313" key="4">
    <source>
        <dbReference type="Proteomes" id="UP000053660"/>
    </source>
</evidence>
<organism evidence="3 4">
    <name type="scientific">Oesophagostomum dentatum</name>
    <name type="common">Nodular worm</name>
    <dbReference type="NCBI Taxonomy" id="61180"/>
    <lineage>
        <taxon>Eukaryota</taxon>
        <taxon>Metazoa</taxon>
        <taxon>Ecdysozoa</taxon>
        <taxon>Nematoda</taxon>
        <taxon>Chromadorea</taxon>
        <taxon>Rhabditida</taxon>
        <taxon>Rhabditina</taxon>
        <taxon>Rhabditomorpha</taxon>
        <taxon>Strongyloidea</taxon>
        <taxon>Strongylidae</taxon>
        <taxon>Oesophagostomum</taxon>
    </lineage>
</organism>
<dbReference type="Pfam" id="PF01019">
    <property type="entry name" value="G_glu_transpept"/>
    <property type="match status" value="1"/>
</dbReference>
<dbReference type="EMBL" id="KN549530">
    <property type="protein sequence ID" value="KHJ97057.1"/>
    <property type="molecule type" value="Genomic_DNA"/>
</dbReference>
<reference evidence="3 4" key="1">
    <citation type="submission" date="2014-03" db="EMBL/GenBank/DDBJ databases">
        <title>Draft genome of the hookworm Oesophagostomum dentatum.</title>
        <authorList>
            <person name="Mitreva M."/>
        </authorList>
    </citation>
    <scope>NUCLEOTIDE SEQUENCE [LARGE SCALE GENOMIC DNA]</scope>
    <source>
        <strain evidence="3 4">OD-Hann</strain>
    </source>
</reference>
<proteinExistence type="predicted"/>
<dbReference type="Proteomes" id="UP000053660">
    <property type="component" value="Unassembled WGS sequence"/>
</dbReference>
<dbReference type="PRINTS" id="PR01210">
    <property type="entry name" value="GGTRANSPTASE"/>
</dbReference>
<feature type="region of interest" description="Disordered" evidence="2">
    <location>
        <begin position="1"/>
        <end position="42"/>
    </location>
</feature>
<evidence type="ECO:0000313" key="3">
    <source>
        <dbReference type="EMBL" id="KHJ97057.1"/>
    </source>
</evidence>